<evidence type="ECO:0000313" key="2">
    <source>
        <dbReference type="EMBL" id="CAB4286438.1"/>
    </source>
</evidence>
<sequence length="99" mass="10915">MHGSDGSHFLSDVVEVERKGGKEERRKEGKKGQFADADSNRFPVSATSAISCSPSGHPHPRVVLVFLYLSVCARPGSVGFKLSREHCVWKPCYQQISAR</sequence>
<dbReference type="EMBL" id="CAEKDK010000007">
    <property type="protein sequence ID" value="CAB4286438.1"/>
    <property type="molecule type" value="Genomic_DNA"/>
</dbReference>
<feature type="compositionally biased region" description="Basic and acidic residues" evidence="1">
    <location>
        <begin position="15"/>
        <end position="33"/>
    </location>
</feature>
<proteinExistence type="predicted"/>
<feature type="region of interest" description="Disordered" evidence="1">
    <location>
        <begin position="1"/>
        <end position="39"/>
    </location>
</feature>
<dbReference type="AlphaFoldDB" id="A0A6J5VKF9"/>
<evidence type="ECO:0000256" key="1">
    <source>
        <dbReference type="SAM" id="MobiDB-lite"/>
    </source>
</evidence>
<accession>A0A6J5VKF9</accession>
<protein>
    <submittedName>
        <fullName evidence="2">Uncharacterized protein</fullName>
    </submittedName>
</protein>
<organism evidence="2 3">
    <name type="scientific">Prunus armeniaca</name>
    <name type="common">Apricot</name>
    <name type="synonym">Armeniaca vulgaris</name>
    <dbReference type="NCBI Taxonomy" id="36596"/>
    <lineage>
        <taxon>Eukaryota</taxon>
        <taxon>Viridiplantae</taxon>
        <taxon>Streptophyta</taxon>
        <taxon>Embryophyta</taxon>
        <taxon>Tracheophyta</taxon>
        <taxon>Spermatophyta</taxon>
        <taxon>Magnoliopsida</taxon>
        <taxon>eudicotyledons</taxon>
        <taxon>Gunneridae</taxon>
        <taxon>Pentapetalae</taxon>
        <taxon>rosids</taxon>
        <taxon>fabids</taxon>
        <taxon>Rosales</taxon>
        <taxon>Rosaceae</taxon>
        <taxon>Amygdaloideae</taxon>
        <taxon>Amygdaleae</taxon>
        <taxon>Prunus</taxon>
    </lineage>
</organism>
<gene>
    <name evidence="2" type="ORF">CURHAP_LOCUS43692</name>
</gene>
<dbReference type="Proteomes" id="UP000507222">
    <property type="component" value="Unassembled WGS sequence"/>
</dbReference>
<reference evidence="2 3" key="1">
    <citation type="submission" date="2020-05" db="EMBL/GenBank/DDBJ databases">
        <authorList>
            <person name="Campoy J."/>
            <person name="Schneeberger K."/>
            <person name="Spophaly S."/>
        </authorList>
    </citation>
    <scope>NUCLEOTIDE SEQUENCE [LARGE SCALE GENOMIC DNA]</scope>
    <source>
        <strain evidence="2">PruArmRojPasFocal</strain>
    </source>
</reference>
<evidence type="ECO:0000313" key="3">
    <source>
        <dbReference type="Proteomes" id="UP000507222"/>
    </source>
</evidence>
<name>A0A6J5VKF9_PRUAR</name>